<evidence type="ECO:0000256" key="12">
    <source>
        <dbReference type="ARBA" id="ARBA00040883"/>
    </source>
</evidence>
<dbReference type="InterPro" id="IPR004619">
    <property type="entry name" value="Type_III_PanK"/>
</dbReference>
<keyword evidence="5" id="KW-0808">Transferase</keyword>
<keyword evidence="10" id="KW-0173">Coenzyme A biosynthesis</keyword>
<evidence type="ECO:0000256" key="4">
    <source>
        <dbReference type="ARBA" id="ARBA00022490"/>
    </source>
</evidence>
<dbReference type="GO" id="GO:0005737">
    <property type="term" value="C:cytoplasm"/>
    <property type="evidence" value="ECO:0007669"/>
    <property type="project" value="UniProtKB-SubCell"/>
</dbReference>
<keyword evidence="7" id="KW-0418">Kinase</keyword>
<evidence type="ECO:0000256" key="3">
    <source>
        <dbReference type="ARBA" id="ARBA00011738"/>
    </source>
</evidence>
<reference evidence="13" key="1">
    <citation type="submission" date="2018-05" db="EMBL/GenBank/DDBJ databases">
        <authorList>
            <person name="Lanie J.A."/>
            <person name="Ng W.-L."/>
            <person name="Kazmierczak K.M."/>
            <person name="Andrzejewski T.M."/>
            <person name="Davidsen T.M."/>
            <person name="Wayne K.J."/>
            <person name="Tettelin H."/>
            <person name="Glass J.I."/>
            <person name="Rusch D."/>
            <person name="Podicherti R."/>
            <person name="Tsui H.-C.T."/>
            <person name="Winkler M.E."/>
        </authorList>
    </citation>
    <scope>NUCLEOTIDE SEQUENCE</scope>
</reference>
<name>A0A382X1T9_9ZZZZ</name>
<evidence type="ECO:0000313" key="13">
    <source>
        <dbReference type="EMBL" id="SVD65196.1"/>
    </source>
</evidence>
<evidence type="ECO:0000256" key="9">
    <source>
        <dbReference type="ARBA" id="ARBA00022958"/>
    </source>
</evidence>
<dbReference type="InterPro" id="IPR043129">
    <property type="entry name" value="ATPase_NBD"/>
</dbReference>
<dbReference type="HAMAP" id="MF_01274">
    <property type="entry name" value="Pantothen_kinase_3"/>
    <property type="match status" value="1"/>
</dbReference>
<dbReference type="EMBL" id="UINC01164374">
    <property type="protein sequence ID" value="SVD65196.1"/>
    <property type="molecule type" value="Genomic_DNA"/>
</dbReference>
<dbReference type="SUPFAM" id="SSF53067">
    <property type="entry name" value="Actin-like ATPase domain"/>
    <property type="match status" value="2"/>
</dbReference>
<sequence length="214" mass="22372">VLGIFRGDVLTVSWRLATLRDRTADELRVLVGRLFAESGLDMAEVTGVVTASVVPSLTTTVTEMARGAFHREALSIDSTNVGIPIDYRTPADVGADRLVNAVAAVAEYGRAGRPVIVVDFGTATTFDVVSVAGHYVGGVICPGVEISADALFQRAARLPRVDVHRPERLIGTSTVDSMRSGLYFGYVAMVEGVVARLRDALGEGPAAGGVATGG</sequence>
<keyword evidence="8" id="KW-0067">ATP-binding</keyword>
<evidence type="ECO:0000256" key="7">
    <source>
        <dbReference type="ARBA" id="ARBA00022777"/>
    </source>
</evidence>
<evidence type="ECO:0000256" key="5">
    <source>
        <dbReference type="ARBA" id="ARBA00022679"/>
    </source>
</evidence>
<dbReference type="GO" id="GO:0005524">
    <property type="term" value="F:ATP binding"/>
    <property type="evidence" value="ECO:0007669"/>
    <property type="project" value="UniProtKB-KW"/>
</dbReference>
<dbReference type="AlphaFoldDB" id="A0A382X1T9"/>
<keyword evidence="9" id="KW-0630">Potassium</keyword>
<evidence type="ECO:0000256" key="1">
    <source>
        <dbReference type="ARBA" id="ARBA00001958"/>
    </source>
</evidence>
<evidence type="ECO:0000256" key="11">
    <source>
        <dbReference type="ARBA" id="ARBA00038036"/>
    </source>
</evidence>
<dbReference type="GO" id="GO:0004594">
    <property type="term" value="F:pantothenate kinase activity"/>
    <property type="evidence" value="ECO:0007669"/>
    <property type="project" value="InterPro"/>
</dbReference>
<keyword evidence="6" id="KW-0547">Nucleotide-binding</keyword>
<evidence type="ECO:0000256" key="6">
    <source>
        <dbReference type="ARBA" id="ARBA00022741"/>
    </source>
</evidence>
<comment type="subcellular location">
    <subcellularLocation>
        <location evidence="2">Cytoplasm</location>
    </subcellularLocation>
</comment>
<proteinExistence type="inferred from homology"/>
<dbReference type="Pfam" id="PF03309">
    <property type="entry name" value="Pan_kinase"/>
    <property type="match status" value="1"/>
</dbReference>
<feature type="non-terminal residue" evidence="13">
    <location>
        <position position="1"/>
    </location>
</feature>
<organism evidence="13">
    <name type="scientific">marine metagenome</name>
    <dbReference type="NCBI Taxonomy" id="408172"/>
    <lineage>
        <taxon>unclassified sequences</taxon>
        <taxon>metagenomes</taxon>
        <taxon>ecological metagenomes</taxon>
    </lineage>
</organism>
<accession>A0A382X1T9</accession>
<dbReference type="CDD" id="cd24015">
    <property type="entry name" value="ASKHA_NBD_PanK-III"/>
    <property type="match status" value="1"/>
</dbReference>
<evidence type="ECO:0000256" key="2">
    <source>
        <dbReference type="ARBA" id="ARBA00004496"/>
    </source>
</evidence>
<dbReference type="PANTHER" id="PTHR34265">
    <property type="entry name" value="TYPE III PANTOTHENATE KINASE"/>
    <property type="match status" value="1"/>
</dbReference>
<evidence type="ECO:0000256" key="8">
    <source>
        <dbReference type="ARBA" id="ARBA00022840"/>
    </source>
</evidence>
<feature type="non-terminal residue" evidence="13">
    <location>
        <position position="214"/>
    </location>
</feature>
<comment type="cofactor">
    <cofactor evidence="1">
        <name>K(+)</name>
        <dbReference type="ChEBI" id="CHEBI:29103"/>
    </cofactor>
</comment>
<protein>
    <recommendedName>
        <fullName evidence="12">Type III pantothenate kinase</fullName>
    </recommendedName>
</protein>
<comment type="similarity">
    <text evidence="11">Belongs to the type III pantothenate kinase family.</text>
</comment>
<dbReference type="PANTHER" id="PTHR34265:SF1">
    <property type="entry name" value="TYPE III PANTOTHENATE KINASE"/>
    <property type="match status" value="1"/>
</dbReference>
<comment type="subunit">
    <text evidence="3">Homodimer.</text>
</comment>
<keyword evidence="4" id="KW-0963">Cytoplasm</keyword>
<dbReference type="GO" id="GO:0015937">
    <property type="term" value="P:coenzyme A biosynthetic process"/>
    <property type="evidence" value="ECO:0007669"/>
    <property type="project" value="UniProtKB-KW"/>
</dbReference>
<dbReference type="Gene3D" id="3.30.420.40">
    <property type="match status" value="2"/>
</dbReference>
<evidence type="ECO:0000256" key="10">
    <source>
        <dbReference type="ARBA" id="ARBA00022993"/>
    </source>
</evidence>
<gene>
    <name evidence="13" type="ORF">METZ01_LOCUS418050</name>
</gene>
<dbReference type="NCBIfam" id="TIGR00671">
    <property type="entry name" value="baf"/>
    <property type="match status" value="1"/>
</dbReference>